<dbReference type="Gene3D" id="3.60.60.10">
    <property type="entry name" value="Penicillin V Acylase, Chain A"/>
    <property type="match status" value="1"/>
</dbReference>
<proteinExistence type="predicted"/>
<reference evidence="2 3" key="1">
    <citation type="journal article" date="2012" name="J. Bacteriol.">
        <title>Genome Sequence of Nitratireductor aquibiodomus Strain RA22.</title>
        <authorList>
            <person name="Singh A."/>
            <person name="Jangir P.K."/>
            <person name="Kumari C."/>
            <person name="Sharma R."/>
        </authorList>
    </citation>
    <scope>NUCLEOTIDE SEQUENCE [LARGE SCALE GENOMIC DNA]</scope>
    <source>
        <strain evidence="2 3">RA22</strain>
    </source>
</reference>
<protein>
    <submittedName>
        <fullName evidence="2">Peptidase c45 acyl-coenzyme a:6-aminopenicillanic acid acyl-transferase</fullName>
    </submittedName>
</protein>
<dbReference type="Proteomes" id="UP000004622">
    <property type="component" value="Unassembled WGS sequence"/>
</dbReference>
<feature type="transmembrane region" description="Helical" evidence="1">
    <location>
        <begin position="154"/>
        <end position="183"/>
    </location>
</feature>
<keyword evidence="1" id="KW-0812">Transmembrane</keyword>
<evidence type="ECO:0000313" key="3">
    <source>
        <dbReference type="Proteomes" id="UP000004622"/>
    </source>
</evidence>
<comment type="caution">
    <text evidence="2">The sequence shown here is derived from an EMBL/GenBank/DDBJ whole genome shotgun (WGS) entry which is preliminary data.</text>
</comment>
<name>I5BVE4_9HYPH</name>
<dbReference type="PATRIC" id="fig|1189611.3.peg.3084"/>
<dbReference type="InterPro" id="IPR047794">
    <property type="entry name" value="C45_proenzyme-like"/>
</dbReference>
<keyword evidence="2" id="KW-0808">Transferase</keyword>
<dbReference type="EMBL" id="AJXZ01000038">
    <property type="protein sequence ID" value="EIM73546.1"/>
    <property type="molecule type" value="Genomic_DNA"/>
</dbReference>
<dbReference type="NCBIfam" id="NF040521">
    <property type="entry name" value="C45_proenzyme"/>
    <property type="match status" value="1"/>
</dbReference>
<dbReference type="AlphaFoldDB" id="I5BVE4"/>
<keyword evidence="1" id="KW-1133">Transmembrane helix</keyword>
<sequence length="230" mass="25593">MRTVDLPVIDCPALPRERGRAHGEGLREAITDKITRWRRAIPQAYGIDAEVFLPRFLEGTNFHKAIARHAPDLMEEIEGIAEGAGVAPETIYAMQLMDEEWWFGSAFGDGHCSSIAVAPGDGQTTLVAQTMDLPYWHDGAQALLRMDTADGGELLVFTSAGMLGLLGVSGGGLAFASIPWLSFRRTQRAFPSRSPCAPRWPGQPWVMPHRFSRRRITRRDRLINWVIVLE</sequence>
<evidence type="ECO:0000256" key="1">
    <source>
        <dbReference type="SAM" id="Phobius"/>
    </source>
</evidence>
<keyword evidence="1" id="KW-0472">Membrane</keyword>
<dbReference type="Gene3D" id="1.10.10.2120">
    <property type="match status" value="1"/>
</dbReference>
<organism evidence="2 3">
    <name type="scientific">Nitratireductor aquibiodomus RA22</name>
    <dbReference type="NCBI Taxonomy" id="1189611"/>
    <lineage>
        <taxon>Bacteria</taxon>
        <taxon>Pseudomonadati</taxon>
        <taxon>Pseudomonadota</taxon>
        <taxon>Alphaproteobacteria</taxon>
        <taxon>Hyphomicrobiales</taxon>
        <taxon>Phyllobacteriaceae</taxon>
        <taxon>Nitratireductor</taxon>
    </lineage>
</organism>
<gene>
    <name evidence="2" type="ORF">A33O_15266</name>
</gene>
<accession>I5BVE4</accession>
<dbReference type="GO" id="GO:0016740">
    <property type="term" value="F:transferase activity"/>
    <property type="evidence" value="ECO:0007669"/>
    <property type="project" value="UniProtKB-KW"/>
</dbReference>
<evidence type="ECO:0000313" key="2">
    <source>
        <dbReference type="EMBL" id="EIM73546.1"/>
    </source>
</evidence>